<dbReference type="RefSeq" id="WP_159397123.1">
    <property type="nucleotide sequence ID" value="NZ_CP012673.1"/>
</dbReference>
<gene>
    <name evidence="2" type="ORF">SOCE26_041320</name>
</gene>
<evidence type="ECO:0000313" key="2">
    <source>
        <dbReference type="EMBL" id="AUX42699.1"/>
    </source>
</evidence>
<protein>
    <submittedName>
        <fullName evidence="2">Uncharacterized protein</fullName>
    </submittedName>
</protein>
<name>A0A2L0ETU7_SORCE</name>
<evidence type="ECO:0000256" key="1">
    <source>
        <dbReference type="SAM" id="MobiDB-lite"/>
    </source>
</evidence>
<organism evidence="2 3">
    <name type="scientific">Sorangium cellulosum</name>
    <name type="common">Polyangium cellulosum</name>
    <dbReference type="NCBI Taxonomy" id="56"/>
    <lineage>
        <taxon>Bacteria</taxon>
        <taxon>Pseudomonadati</taxon>
        <taxon>Myxococcota</taxon>
        <taxon>Polyangia</taxon>
        <taxon>Polyangiales</taxon>
        <taxon>Polyangiaceae</taxon>
        <taxon>Sorangium</taxon>
    </lineage>
</organism>
<feature type="region of interest" description="Disordered" evidence="1">
    <location>
        <begin position="263"/>
        <end position="314"/>
    </location>
</feature>
<dbReference type="AlphaFoldDB" id="A0A2L0ETU7"/>
<reference evidence="2 3" key="1">
    <citation type="submission" date="2015-09" db="EMBL/GenBank/DDBJ databases">
        <title>Sorangium comparison.</title>
        <authorList>
            <person name="Zaburannyi N."/>
            <person name="Bunk B."/>
            <person name="Overmann J."/>
            <person name="Mueller R."/>
        </authorList>
    </citation>
    <scope>NUCLEOTIDE SEQUENCE [LARGE SCALE GENOMIC DNA]</scope>
    <source>
        <strain evidence="2 3">So ce26</strain>
    </source>
</reference>
<proteinExistence type="predicted"/>
<dbReference type="Proteomes" id="UP000238348">
    <property type="component" value="Chromosome"/>
</dbReference>
<evidence type="ECO:0000313" key="3">
    <source>
        <dbReference type="Proteomes" id="UP000238348"/>
    </source>
</evidence>
<dbReference type="OrthoDB" id="9817511at2"/>
<accession>A0A2L0ETU7</accession>
<dbReference type="EMBL" id="CP012673">
    <property type="protein sequence ID" value="AUX42699.1"/>
    <property type="molecule type" value="Genomic_DNA"/>
</dbReference>
<sequence length="314" mass="32804">MSVPVPVCRSADVSVGYSTHLYHPIPPPPTPPVPTYAIEIVLSQSWPPGVGLGSVKKTSSVLCGGLALMLAGHDCGKLIPQITIPLNNALLPTFLPTSKRKVIVTCFSVRMNGFPAACMSLRPPLSCGQPMSMPLSLTVTNFYLNVLVGVSAADVVGALIATAGTMVIDYLFFRPPGVDLTPGEEWMKAALGTAVGLGASAAQHLIDPRYPVKGEFGFKALGAEWKVGISCLSTDTKNNPSQVSVGAELTLAEHKGTGSSLKLSESRSYTWDAGGDTTKEGDKHTVGAPPCGRRTTPCSTSSPGREGARPRTCS</sequence>